<feature type="region of interest" description="Disordered" evidence="1">
    <location>
        <begin position="229"/>
        <end position="248"/>
    </location>
</feature>
<gene>
    <name evidence="2" type="ORF">SEMRO_2370_G325210.1</name>
</gene>
<feature type="region of interest" description="Disordered" evidence="1">
    <location>
        <begin position="182"/>
        <end position="210"/>
    </location>
</feature>
<reference evidence="2" key="1">
    <citation type="submission" date="2020-06" db="EMBL/GenBank/DDBJ databases">
        <authorList>
            <consortium name="Plant Systems Biology data submission"/>
        </authorList>
    </citation>
    <scope>NUCLEOTIDE SEQUENCE</scope>
    <source>
        <strain evidence="2">D6</strain>
    </source>
</reference>
<accession>A0A9N8F1P7</accession>
<feature type="compositionally biased region" description="Low complexity" evidence="1">
    <location>
        <begin position="184"/>
        <end position="194"/>
    </location>
</feature>
<evidence type="ECO:0000313" key="3">
    <source>
        <dbReference type="Proteomes" id="UP001153069"/>
    </source>
</evidence>
<dbReference type="AlphaFoldDB" id="A0A9N8F1P7"/>
<evidence type="ECO:0000313" key="2">
    <source>
        <dbReference type="EMBL" id="CAB9528989.1"/>
    </source>
</evidence>
<dbReference type="Proteomes" id="UP001153069">
    <property type="component" value="Unassembled WGS sequence"/>
</dbReference>
<proteinExistence type="predicted"/>
<evidence type="ECO:0000256" key="1">
    <source>
        <dbReference type="SAM" id="MobiDB-lite"/>
    </source>
</evidence>
<comment type="caution">
    <text evidence="2">The sequence shown here is derived from an EMBL/GenBank/DDBJ whole genome shotgun (WGS) entry which is preliminary data.</text>
</comment>
<feature type="compositionally biased region" description="Low complexity" evidence="1">
    <location>
        <begin position="119"/>
        <end position="128"/>
    </location>
</feature>
<name>A0A9N8F1P7_9STRA</name>
<feature type="compositionally biased region" description="Low complexity" evidence="1">
    <location>
        <begin position="229"/>
        <end position="239"/>
    </location>
</feature>
<protein>
    <submittedName>
        <fullName evidence="2">Uncharacterized protein</fullName>
    </submittedName>
</protein>
<dbReference type="EMBL" id="CAICTM010002368">
    <property type="protein sequence ID" value="CAB9528989.1"/>
    <property type="molecule type" value="Genomic_DNA"/>
</dbReference>
<feature type="region of interest" description="Disordered" evidence="1">
    <location>
        <begin position="1"/>
        <end position="139"/>
    </location>
</feature>
<keyword evidence="3" id="KW-1185">Reference proteome</keyword>
<feature type="compositionally biased region" description="Basic and acidic residues" evidence="1">
    <location>
        <begin position="20"/>
        <end position="32"/>
    </location>
</feature>
<organism evidence="2 3">
    <name type="scientific">Seminavis robusta</name>
    <dbReference type="NCBI Taxonomy" id="568900"/>
    <lineage>
        <taxon>Eukaryota</taxon>
        <taxon>Sar</taxon>
        <taxon>Stramenopiles</taxon>
        <taxon>Ochrophyta</taxon>
        <taxon>Bacillariophyta</taxon>
        <taxon>Bacillariophyceae</taxon>
        <taxon>Bacillariophycidae</taxon>
        <taxon>Naviculales</taxon>
        <taxon>Naviculaceae</taxon>
        <taxon>Seminavis</taxon>
    </lineage>
</organism>
<sequence>MNTHAPEIVISVASPSSPQHKQEEDDRARWEMETSPCFPRPLCVALPPKRPARQATAGAKSDGSSSSQPLAKPPQRESSDGVLSPPKYPFRRVTRFGKLTVSHPPQRPTRQDSEALLRSSHTSFSSESTLPPLPGMDSYHRLSSLASTITDNTTSTSCTEQEEYPDESCSILSLRLQDTRLDGSSSRFQESSSSRFHESSSAELTMECCPSRPVRQKSAFPDVDAVVVSSSGSENSSAATGTPVEKPDWVKLWESQGGGDFATATLSSPRSL</sequence>